<evidence type="ECO:0000256" key="17">
    <source>
        <dbReference type="ARBA" id="ARBA00023303"/>
    </source>
</evidence>
<keyword evidence="4" id="KW-1003">Cell membrane</keyword>
<feature type="region of interest" description="Disordered" evidence="23">
    <location>
        <begin position="991"/>
        <end position="1012"/>
    </location>
</feature>
<feature type="binding site" evidence="20">
    <location>
        <position position="1486"/>
    </location>
    <ligand>
        <name>Ca(2+)</name>
        <dbReference type="ChEBI" id="CHEBI:29108"/>
    </ligand>
</feature>
<dbReference type="FunFam" id="1.20.120.350:FF:000008">
    <property type="entry name" value="Voltage-dependent T-type calcium channel subunit alpha"/>
    <property type="match status" value="1"/>
</dbReference>
<dbReference type="FunFam" id="1.10.287.70:FF:000032">
    <property type="entry name" value="Voltage-dependent T-type calcium channel subunit alpha"/>
    <property type="match status" value="1"/>
</dbReference>
<evidence type="ECO:0000256" key="8">
    <source>
        <dbReference type="ARBA" id="ARBA00022673"/>
    </source>
</evidence>
<evidence type="ECO:0000256" key="2">
    <source>
        <dbReference type="ARBA" id="ARBA00004651"/>
    </source>
</evidence>
<dbReference type="SUPFAM" id="SSF81324">
    <property type="entry name" value="Voltage-gated potassium channels"/>
    <property type="match status" value="4"/>
</dbReference>
<feature type="domain" description="Ion transport" evidence="25">
    <location>
        <begin position="743"/>
        <end position="970"/>
    </location>
</feature>
<feature type="region of interest" description="Disordered" evidence="23">
    <location>
        <begin position="2079"/>
        <end position="2151"/>
    </location>
</feature>
<evidence type="ECO:0000256" key="6">
    <source>
        <dbReference type="ARBA" id="ARBA00022553"/>
    </source>
</evidence>
<evidence type="ECO:0000256" key="22">
    <source>
        <dbReference type="SAM" id="Coils"/>
    </source>
</evidence>
<feature type="transmembrane region" description="Helical" evidence="24">
    <location>
        <begin position="1645"/>
        <end position="1668"/>
    </location>
</feature>
<keyword evidence="11 20" id="KW-0106">Calcium</keyword>
<feature type="compositionally biased region" description="Low complexity" evidence="23">
    <location>
        <begin position="2209"/>
        <end position="2219"/>
    </location>
</feature>
<protein>
    <recommendedName>
        <fullName evidence="21">Voltage-dependent T-type calcium channel subunit alpha</fullName>
    </recommendedName>
</protein>
<feature type="transmembrane region" description="Helical" evidence="24">
    <location>
        <begin position="122"/>
        <end position="142"/>
    </location>
</feature>
<dbReference type="FunFam" id="1.20.120.350:FF:000012">
    <property type="entry name" value="Voltage-dependent T-type calcium channel subunit alpha"/>
    <property type="match status" value="1"/>
</dbReference>
<dbReference type="FunFam" id="1.20.120.350:FF:000009">
    <property type="entry name" value="Voltage-dependent T-type calcium channel subunit alpha"/>
    <property type="match status" value="1"/>
</dbReference>
<keyword evidence="13 24" id="KW-1133">Transmembrane helix</keyword>
<dbReference type="GO" id="GO:0097110">
    <property type="term" value="F:scaffold protein binding"/>
    <property type="evidence" value="ECO:0007669"/>
    <property type="project" value="UniProtKB-ARBA"/>
</dbReference>
<proteinExistence type="evidence at transcript level"/>
<comment type="subcellular location">
    <subcellularLocation>
        <location evidence="2">Cell membrane</location>
        <topology evidence="2">Multi-pass membrane protein</topology>
    </subcellularLocation>
    <subcellularLocation>
        <location evidence="1">Cytoplasm</location>
    </subcellularLocation>
    <subcellularLocation>
        <location evidence="21">Membrane</location>
        <topology evidence="21">Multi-pass membrane protein</topology>
    </subcellularLocation>
</comment>
<keyword evidence="8 21" id="KW-0107">Calcium channel</keyword>
<feature type="region of interest" description="Disordered" evidence="23">
    <location>
        <begin position="699"/>
        <end position="719"/>
    </location>
</feature>
<dbReference type="PANTHER" id="PTHR45628">
    <property type="entry name" value="VOLTAGE-DEPENDENT CALCIUM CHANNEL TYPE A SUBUNIT ALPHA-1"/>
    <property type="match status" value="1"/>
</dbReference>
<keyword evidence="16" id="KW-0325">Glycoprotein</keyword>
<dbReference type="FunFam" id="1.10.287.70:FF:000014">
    <property type="entry name" value="Voltage-dependent T-type calcium channel subunit alpha"/>
    <property type="match status" value="1"/>
</dbReference>
<feature type="region of interest" description="Disordered" evidence="23">
    <location>
        <begin position="1"/>
        <end position="48"/>
    </location>
</feature>
<dbReference type="PRINTS" id="PR01629">
    <property type="entry name" value="TVDCCALPHA1"/>
</dbReference>
<dbReference type="PANTHER" id="PTHR45628:SF33">
    <property type="entry name" value="VOLTAGE-DEPENDENT T-TYPE CALCIUM CHANNEL SUBUNIT ALPHA-1G"/>
    <property type="match status" value="1"/>
</dbReference>
<feature type="binding site" evidence="20">
    <location>
        <position position="923"/>
    </location>
    <ligand>
        <name>Ca(2+)</name>
        <dbReference type="ChEBI" id="CHEBI:29108"/>
    </ligand>
</feature>
<feature type="transmembrane region" description="Helical" evidence="24">
    <location>
        <begin position="369"/>
        <end position="394"/>
    </location>
</feature>
<feature type="transmembrane region" description="Helical" evidence="24">
    <location>
        <begin position="214"/>
        <end position="237"/>
    </location>
</feature>
<feature type="coiled-coil region" evidence="22">
    <location>
        <begin position="1546"/>
        <end position="1573"/>
    </location>
</feature>
<evidence type="ECO:0000256" key="19">
    <source>
        <dbReference type="ARBA" id="ARBA00061006"/>
    </source>
</evidence>
<evidence type="ECO:0000256" key="23">
    <source>
        <dbReference type="SAM" id="MobiDB-lite"/>
    </source>
</evidence>
<accession>U3F8K4</accession>
<feature type="compositionally biased region" description="Basic and acidic residues" evidence="23">
    <location>
        <begin position="701"/>
        <end position="710"/>
    </location>
</feature>
<dbReference type="GO" id="GO:0005737">
    <property type="term" value="C:cytoplasm"/>
    <property type="evidence" value="ECO:0007669"/>
    <property type="project" value="UniProtKB-SubCell"/>
</dbReference>
<feature type="transmembrane region" description="Helical" evidence="24">
    <location>
        <begin position="941"/>
        <end position="964"/>
    </location>
</feature>
<feature type="compositionally biased region" description="Acidic residues" evidence="23">
    <location>
        <begin position="1217"/>
        <end position="1228"/>
    </location>
</feature>
<feature type="transmembrane region" description="Helical" evidence="24">
    <location>
        <begin position="1829"/>
        <end position="1851"/>
    </location>
</feature>
<evidence type="ECO:0000313" key="27">
    <source>
        <dbReference type="EMBL" id="JAB31610.1"/>
    </source>
</evidence>
<evidence type="ECO:0000256" key="1">
    <source>
        <dbReference type="ARBA" id="ARBA00004496"/>
    </source>
</evidence>
<keyword evidence="10" id="KW-0677">Repeat</keyword>
<keyword evidence="5" id="KW-0963">Cytoplasm</keyword>
<evidence type="ECO:0000256" key="14">
    <source>
        <dbReference type="ARBA" id="ARBA00023065"/>
    </source>
</evidence>
<feature type="region of interest" description="Disordered" evidence="23">
    <location>
        <begin position="2179"/>
        <end position="2279"/>
    </location>
</feature>
<evidence type="ECO:0000256" key="12">
    <source>
        <dbReference type="ARBA" id="ARBA00022882"/>
    </source>
</evidence>
<dbReference type="InterPro" id="IPR005445">
    <property type="entry name" value="VDCC_T_a1"/>
</dbReference>
<comment type="function">
    <text evidence="21">Voltage-sensitive calcium channels (VSCC) mediate the entry of calcium ions into excitable cells and are also involved in a variety of calcium-dependent processes, including muscle contraction, hormone or neurotransmitter release, gene expression, cell motility, cell division and cell death. This channel gives rise to T-type calcium currents. T-type calcium channels belong to the "low-voltage activated (LVA)" group and are strongly blocked by nickel and mibefradil. A particularity of this type of channels is an opening at quite negative potentials, and a voltage-dependent inactivation. T-type channels serve pacemaking functions in both central neurons and cardiac nodal cells and support calcium signaling in secretory cells and vascular smooth muscle. They may also be involved in the modulation of firing patterns of neurons which is important for information processing as well as in cell growth processes.</text>
</comment>
<feature type="compositionally biased region" description="Pro residues" evidence="23">
    <location>
        <begin position="2097"/>
        <end position="2108"/>
    </location>
</feature>
<comment type="catalytic activity">
    <reaction evidence="18">
        <text>Ca(2+)(in) = Ca(2+)(out)</text>
        <dbReference type="Rhea" id="RHEA:29671"/>
        <dbReference type="ChEBI" id="CHEBI:29108"/>
    </reaction>
</comment>
<dbReference type="EMBL" id="GAMR01002322">
    <property type="protein sequence ID" value="JAB31610.1"/>
    <property type="molecule type" value="mRNA"/>
</dbReference>
<feature type="compositionally biased region" description="Acidic residues" evidence="23">
    <location>
        <begin position="1138"/>
        <end position="1147"/>
    </location>
</feature>
<feature type="binding site" evidence="20">
    <location>
        <position position="354"/>
    </location>
    <ligand>
        <name>Ca(2+)</name>
        <dbReference type="ChEBI" id="CHEBI:29108"/>
    </ligand>
</feature>
<keyword evidence="20" id="KW-0479">Metal-binding</keyword>
<evidence type="ECO:0000256" key="15">
    <source>
        <dbReference type="ARBA" id="ARBA00023136"/>
    </source>
</evidence>
<feature type="transmembrane region" description="Helical" evidence="24">
    <location>
        <begin position="1412"/>
        <end position="1434"/>
    </location>
</feature>
<keyword evidence="15 24" id="KW-0472">Membrane</keyword>
<comment type="similarity">
    <text evidence="19">Belongs to the calcium channel alpha-1 subunit (TC 1.A.1.11) family. CACNA1G subfamily.</text>
</comment>
<dbReference type="Gene3D" id="1.20.120.350">
    <property type="entry name" value="Voltage-gated potassium channels. Chain C"/>
    <property type="match status" value="4"/>
</dbReference>
<keyword evidence="12 21" id="KW-0851">Voltage-gated channel</keyword>
<dbReference type="FunFam" id="1.10.287.70:FF:000018">
    <property type="entry name" value="Voltage-dependent T-type calcium channel subunit alpha"/>
    <property type="match status" value="1"/>
</dbReference>
<evidence type="ECO:0000256" key="16">
    <source>
        <dbReference type="ARBA" id="ARBA00023180"/>
    </source>
</evidence>
<dbReference type="InterPro" id="IPR005821">
    <property type="entry name" value="Ion_trans_dom"/>
</dbReference>
<sequence length="2279" mass="252176">MDEEEDGAGAEESGQPRSFLRLNDLSGAGGRPGPGSAEKDPGSADSEAEGLPYPALAPVVFFYLSQDSRPRSWCLRTVCNPWFERISMLVILLNCVTLGMFRPCEDIACDSQRCRILQAFDDFIFAFFAVEMVVKMVALGIFGKKCYLGDTWNRLDFFIVIAGMLEYSLDLQNVSFSAVRTVRVLRPLRAINRVPSMRILVTLLLDTLPMLGNVLLLCFFVFFIFGIVGVQLWAGLLRNRCFLPENFSLPLSVDLERYYQTENEDESPFICSQPRENGMRSCRSVPTLRGEGGGGPPCGLDYEAYNSSSNTTCVNWNQYYTNCSAGEHNPFKGAINFDNIGYAWIAIFQVITLEGWVDIMYFVMDAHSFYNFIYFILLIIVGSFFMINLCLVVIATQFSETKQRESQLMREQRVRFLSNASTLASFSEPGSCYEELLKYLVYILRKAARRLAQVSRAAGVRAGLLSSPAPLGGQEPQPSSSCSRSHRRLSVHHLVHHHHHHHHHYHLGNGTLRAPRASPEIQDRDANGSRRLMLPPPSTPALSGGPPGGAESVHSFYHADCHLEPVRCQAPPPRSPSEASGRTVGSGKVYPTVHTSPPPETLKEKALVEVAASSGPPTLTSLNIPPGPYSSMHKLLETQSTGACQSSCKISSPCLKADSGACGPDSCPYCARVGAGELELVDHEMPDSDSEAVYEFTQDAQHSDLRDPHSRRQRSLGPDAASGSVLAFWRLICDTFRKIVDSKYFGRGIMIAILVNTLSMGIEYHEQPEELTNALEISNIVFTSLFALEMLLKLLVYGPFGYIKNPYNIFDGVIVVISVWEIVGQQGGGLSVLRTFRLMRVLKLVRFLPALQRQLVVLMKTMDNVATFCMLLMLFIFIFSILGMHLFGCKFASERDGDTLPDRKNFDSLLWAIVTVFQILTQEDWNKVLYNGMASTSSWAALYFIALMTFGNYVLFNLLVAILVEGFQAEEISKREDASGQLSCIQLPVDSQGGDANKSESEPDFFSPSLDGDGDRKKCLALVSLGEHPELRKSLLPPLIIHTAATPMSLPKSTSTGLGEALGPASRRTSSSGSAEPGAAHEMKSPSSARSSPHSPWSAASSWTSRRSSRNSLGRAPSLKRRSPSGERRSLLSGEGQESQDEEESSEEERASPAGSDRRHRGSLEREAKSSFDLPGTLQVPGLHRTASGRGSASEHQDCNGKSASGRLAQALRPDDPPLDGDDADDEGNLSKGERVRAWIRARLPACCLERDSWSAYIFPPQSRFRLLCHRIITHKMFDHVVLVIIFLNCITIAMERPKIDPHSAERIFLTLSNYIFTAVFLAEMTVKVVALGWCFGEQAYLRSSWNVLDGLLVLISVIDILVSMVSDSGTKILGMLRVLRLLRTLRPLRVISRAQGLKLVVETLMSSLKPIGNIVVICCAFFIIFGILGVQLFKGKFFVCQGEDTRNITNKSDCAEASYRWVRHKYNFDNLGQALMSLFVLASKDGWVDIMYDGLDAVGVDQQPIMNHNPWMLLYFISFLLIVAFFVLNMFVGVVVENFHKCRQHQEEEEARRREEKRLRRLEKKRRNLMLDDVIASGSSASAASEAQCKPYYSDYSRFRLLVHHLCTSHYLDLFITGVIGLNVVTMAMEHYQQPQILDEALKICNYIFTVIFVLESVFKLVAFGFRRFFQDRWNQLDLAIVLLSIMGITLEEIEVNASLPINPTIIRIMRVLRIARVLKLLKMAVGMRALLDTVMQALPQVGNLGLLFMLLFFIFAALGVELFGDLECDETHPCEGLGRHATFRNFGMAFLTLFRVSTGDNWNGIMKDTLRDCDQESTCYNTVISPIYFVSFVLTAQFVLVNVVIAVLMKHLEESNKEAKEEAELEAELELEMKTLSPQPHSPMGSPFLWPGVEGPDSPDSPKPGALHPTAHARSASHFSLEHSTMQPHSTELPGPDLLTVRKSGVSRTHSLPNDSYMCRHGSTAEGSLGHRDWGLPKAQSGSILSVHSQPADTSYILQLPKDAPHLLQPHSTTTWGTIPKLPPPGRSPLAQRPLRRQAAIRTDSLDVQGLGSREDLLAEVSGPSPPLARAYSFWGQSSTQARQHSLGRSKIPKHMPPPALHPGPEPSWDQGPPETRSSLELDTELSWISGDLLPPGGQEEPPSPRDLKKCYSVEAQSCQRRPVSWLDEQRRHSIAVSCLDSGSQPHLGTDPSNLGGPGSRPKKKLSPPSISIDPPESQGPRAPPSPGICLRRRAPSSDSKDPLASGPPDSMAASPSPKKDVLSLSGLSSDPADLDP</sequence>
<gene>
    <name evidence="27" type="primary">CACNA1G</name>
</gene>
<evidence type="ECO:0000256" key="18">
    <source>
        <dbReference type="ARBA" id="ARBA00036634"/>
    </source>
</evidence>
<keyword evidence="7 21" id="KW-0109">Calcium transport</keyword>
<evidence type="ECO:0000256" key="11">
    <source>
        <dbReference type="ARBA" id="ARBA00022837"/>
    </source>
</evidence>
<keyword evidence="14" id="KW-0406">Ion transport</keyword>
<organism evidence="27">
    <name type="scientific">Callithrix jacchus</name>
    <name type="common">White-tufted-ear marmoset</name>
    <name type="synonym">Simia Jacchus</name>
    <dbReference type="NCBI Taxonomy" id="9483"/>
    <lineage>
        <taxon>Eukaryota</taxon>
        <taxon>Metazoa</taxon>
        <taxon>Chordata</taxon>
        <taxon>Craniata</taxon>
        <taxon>Vertebrata</taxon>
        <taxon>Euteleostomi</taxon>
        <taxon>Mammalia</taxon>
        <taxon>Eutheria</taxon>
        <taxon>Euarchontoglires</taxon>
        <taxon>Primates</taxon>
        <taxon>Haplorrhini</taxon>
        <taxon>Platyrrhini</taxon>
        <taxon>Cebidae</taxon>
        <taxon>Callitrichinae</taxon>
        <taxon>Callithrix</taxon>
        <taxon>Callithrix</taxon>
    </lineage>
</organism>
<evidence type="ECO:0000256" key="4">
    <source>
        <dbReference type="ARBA" id="ARBA00022475"/>
    </source>
</evidence>
<feature type="transmembrane region" description="Helical" evidence="24">
    <location>
        <begin position="1348"/>
        <end position="1367"/>
    </location>
</feature>
<keyword evidence="6" id="KW-0597">Phosphoprotein</keyword>
<name>U3F8K4_CALJA</name>
<evidence type="ECO:0000256" key="21">
    <source>
        <dbReference type="RuleBase" id="RU003808"/>
    </source>
</evidence>
<evidence type="ECO:0000256" key="7">
    <source>
        <dbReference type="ARBA" id="ARBA00022568"/>
    </source>
</evidence>
<feature type="compositionally biased region" description="Polar residues" evidence="23">
    <location>
        <begin position="2183"/>
        <end position="2195"/>
    </location>
</feature>
<dbReference type="EMBL" id="GAMS01003483">
    <property type="protein sequence ID" value="JAB19653.1"/>
    <property type="molecule type" value="mRNA"/>
</dbReference>
<feature type="compositionally biased region" description="Basic residues" evidence="23">
    <location>
        <begin position="495"/>
        <end position="506"/>
    </location>
</feature>
<feature type="compositionally biased region" description="Low complexity" evidence="23">
    <location>
        <begin position="1085"/>
        <end position="1112"/>
    </location>
</feature>
<keyword evidence="17" id="KW-0407">Ion channel</keyword>
<feature type="transmembrane region" description="Helical" evidence="24">
    <location>
        <begin position="744"/>
        <end position="762"/>
    </location>
</feature>
<evidence type="ECO:0000256" key="24">
    <source>
        <dbReference type="SAM" id="Phobius"/>
    </source>
</evidence>
<feature type="transmembrane region" description="Helical" evidence="24">
    <location>
        <begin position="342"/>
        <end position="363"/>
    </location>
</feature>
<keyword evidence="22" id="KW-0175">Coiled coil</keyword>
<feature type="transmembrane region" description="Helical" evidence="24">
    <location>
        <begin position="1514"/>
        <end position="1537"/>
    </location>
</feature>
<reference evidence="27" key="1">
    <citation type="journal article" date="2014" name="Gigascience">
        <title>De novo assembly of the common marmoset transcriptome from NextGen mRNA sequences.</title>
        <authorList>
            <person name="Maudhoo M.D."/>
            <person name="Ren D."/>
            <person name="Gradnigo J.S."/>
            <person name="Gibbs R.M."/>
            <person name="Lubker A.C."/>
            <person name="Moriyama E.N."/>
            <person name="French J.A."/>
            <person name="Norgren R.B.Jr."/>
        </authorList>
    </citation>
    <scope>NUCLEOTIDE SEQUENCE</scope>
    <source>
        <tissue evidence="27">Cerebral cortex</tissue>
        <tissue evidence="26">Hippocampus</tissue>
    </source>
</reference>
<dbReference type="GO" id="GO:0008331">
    <property type="term" value="F:high voltage-gated calcium channel activity"/>
    <property type="evidence" value="ECO:0007669"/>
    <property type="project" value="TreeGrafter"/>
</dbReference>
<feature type="transmembrane region" description="Helical" evidence="24">
    <location>
        <begin position="774"/>
        <end position="795"/>
    </location>
</feature>
<feature type="region of interest" description="Disordered" evidence="23">
    <location>
        <begin position="567"/>
        <end position="600"/>
    </location>
</feature>
<dbReference type="FunFam" id="1.20.120.350:FF:000007">
    <property type="entry name" value="Voltage-dependent T-type calcium channel subunit alpha"/>
    <property type="match status" value="1"/>
</dbReference>
<feature type="domain" description="Ion transport" evidence="25">
    <location>
        <begin position="80"/>
        <end position="405"/>
    </location>
</feature>
<feature type="domain" description="Ion transport" evidence="25">
    <location>
        <begin position="1611"/>
        <end position="1861"/>
    </location>
</feature>
<feature type="region of interest" description="Disordered" evidence="23">
    <location>
        <begin position="1878"/>
        <end position="1939"/>
    </location>
</feature>
<dbReference type="GO" id="GO:0008332">
    <property type="term" value="F:low voltage-gated calcium channel activity"/>
    <property type="evidence" value="ECO:0007669"/>
    <property type="project" value="UniProtKB-ARBA"/>
</dbReference>
<feature type="transmembrane region" description="Helical" evidence="24">
    <location>
        <begin position="865"/>
        <end position="884"/>
    </location>
</feature>
<dbReference type="Pfam" id="PF00520">
    <property type="entry name" value="Ion_trans"/>
    <property type="match status" value="4"/>
</dbReference>
<feature type="transmembrane region" description="Helical" evidence="24">
    <location>
        <begin position="1612"/>
        <end position="1633"/>
    </location>
</feature>
<evidence type="ECO:0000313" key="26">
    <source>
        <dbReference type="EMBL" id="JAB19653.1"/>
    </source>
</evidence>
<feature type="region of interest" description="Disordered" evidence="23">
    <location>
        <begin position="467"/>
        <end position="486"/>
    </location>
</feature>
<evidence type="ECO:0000256" key="5">
    <source>
        <dbReference type="ARBA" id="ARBA00022490"/>
    </source>
</evidence>
<keyword evidence="3" id="KW-0813">Transport</keyword>
<feature type="region of interest" description="Disordered" evidence="23">
    <location>
        <begin position="495"/>
        <end position="549"/>
    </location>
</feature>
<dbReference type="InterPro" id="IPR027359">
    <property type="entry name" value="Volt_channel_dom_sf"/>
</dbReference>
<dbReference type="GO" id="GO:0046872">
    <property type="term" value="F:metal ion binding"/>
    <property type="evidence" value="ECO:0007669"/>
    <property type="project" value="UniProtKB-KW"/>
</dbReference>
<dbReference type="Gene3D" id="1.10.287.70">
    <property type="match status" value="4"/>
</dbReference>
<keyword evidence="9 24" id="KW-0812">Transmembrane</keyword>
<feature type="transmembrane region" description="Helical" evidence="24">
    <location>
        <begin position="1746"/>
        <end position="1765"/>
    </location>
</feature>
<feature type="transmembrane region" description="Helical" evidence="24">
    <location>
        <begin position="1315"/>
        <end position="1336"/>
    </location>
</feature>
<evidence type="ECO:0000256" key="3">
    <source>
        <dbReference type="ARBA" id="ARBA00022448"/>
    </source>
</evidence>
<dbReference type="GO" id="GO:0005891">
    <property type="term" value="C:voltage-gated calcium channel complex"/>
    <property type="evidence" value="ECO:0007669"/>
    <property type="project" value="InterPro"/>
</dbReference>
<dbReference type="GO" id="GO:0098703">
    <property type="term" value="P:calcium ion import across plasma membrane"/>
    <property type="evidence" value="ECO:0007669"/>
    <property type="project" value="TreeGrafter"/>
</dbReference>
<dbReference type="InterPro" id="IPR050599">
    <property type="entry name" value="VDCC_alpha-1_subunit"/>
</dbReference>
<feature type="domain" description="Ion transport" evidence="25">
    <location>
        <begin position="1275"/>
        <end position="1547"/>
    </location>
</feature>
<feature type="region of interest" description="Disordered" evidence="23">
    <location>
        <begin position="1047"/>
        <end position="1230"/>
    </location>
</feature>
<evidence type="ECO:0000256" key="10">
    <source>
        <dbReference type="ARBA" id="ARBA00022737"/>
    </source>
</evidence>
<evidence type="ECO:0000256" key="13">
    <source>
        <dbReference type="ARBA" id="ARBA00022989"/>
    </source>
</evidence>
<evidence type="ECO:0000256" key="9">
    <source>
        <dbReference type="ARBA" id="ARBA00022692"/>
    </source>
</evidence>
<dbReference type="FunFam" id="1.10.287.70:FF:000029">
    <property type="entry name" value="Voltage-dependent T-type calcium channel subunit alpha"/>
    <property type="match status" value="1"/>
</dbReference>
<evidence type="ECO:0000259" key="25">
    <source>
        <dbReference type="Pfam" id="PF00520"/>
    </source>
</evidence>
<feature type="transmembrane region" description="Helical" evidence="24">
    <location>
        <begin position="1277"/>
        <end position="1295"/>
    </location>
</feature>
<dbReference type="InterPro" id="IPR002077">
    <property type="entry name" value="VDCCAlpha1"/>
</dbReference>
<dbReference type="PRINTS" id="PR00167">
    <property type="entry name" value="CACHANNEL"/>
</dbReference>
<evidence type="ECO:0000256" key="20">
    <source>
        <dbReference type="PIRSR" id="PIRSR602077-1"/>
    </source>
</evidence>